<dbReference type="AlphaFoldDB" id="E6PF85"/>
<evidence type="ECO:0000313" key="1">
    <source>
        <dbReference type="EMBL" id="CBH75121.1"/>
    </source>
</evidence>
<gene>
    <name evidence="1" type="ORF">CARN1_0296</name>
</gene>
<name>E6PF85_9ZZZZ</name>
<sequence length="393" mass="44511">MERFRLGVNYWPARSAMYAWERFDAAEWRADMKRIAALGLQIVRFFLRWESFQPEIDRLDTAALDRFDEAMEAIEDAGLLAMPTLFCGHMSGVNWLPPWSLDSATPHGRFRTMTLAGESPFGIADFYADPRLLEAQSLFARRIAERAREHRSLWCWDLGNEFSNLREPRTPEDAARWSASLAAVLSEHSGVGVTGGIHGEDFERDRHIRPSSIAAPWRFATMHGYSVYSAFARDRLDAEVVPYLCELARSFTEKPVLFSEFGNPACASTEKDPASAKPFPCLTEREMAEYCIAVVDRLQSRGALGAMWWCWSDYDESLAALPPFDLAPHEFRFGMVRADGTLKPVAHALATLAAREMEIVPQTRPPFVDEIAYYAAMPEAIATNYTRYLADVR</sequence>
<dbReference type="Gene3D" id="3.20.20.80">
    <property type="entry name" value="Glycosidases"/>
    <property type="match status" value="1"/>
</dbReference>
<proteinExistence type="predicted"/>
<reference evidence="1" key="1">
    <citation type="submission" date="2009-10" db="EMBL/GenBank/DDBJ databases">
        <title>Diversity of trophic interactions inside an arsenic-rich microbial ecosystem.</title>
        <authorList>
            <person name="Bertin P.N."/>
            <person name="Heinrich-Salmeron A."/>
            <person name="Pelletier E."/>
            <person name="Goulhen-Chollet F."/>
            <person name="Arsene-Ploetze F."/>
            <person name="Gallien S."/>
            <person name="Calteau A."/>
            <person name="Vallenet D."/>
            <person name="Casiot C."/>
            <person name="Chane-Woon-Ming B."/>
            <person name="Giloteaux L."/>
            <person name="Barakat M."/>
            <person name="Bonnefoy V."/>
            <person name="Bruneel O."/>
            <person name="Chandler M."/>
            <person name="Cleiss J."/>
            <person name="Duran R."/>
            <person name="Elbaz-Poulichet F."/>
            <person name="Fonknechten N."/>
            <person name="Lauga B."/>
            <person name="Mornico D."/>
            <person name="Ortet P."/>
            <person name="Schaeffer C."/>
            <person name="Siguier P."/>
            <person name="Alexander Thil Smith A."/>
            <person name="Van Dorsselaer A."/>
            <person name="Weissenbach J."/>
            <person name="Medigue C."/>
            <person name="Le Paslier D."/>
        </authorList>
    </citation>
    <scope>NUCLEOTIDE SEQUENCE</scope>
</reference>
<organism evidence="1">
    <name type="scientific">mine drainage metagenome</name>
    <dbReference type="NCBI Taxonomy" id="410659"/>
    <lineage>
        <taxon>unclassified sequences</taxon>
        <taxon>metagenomes</taxon>
        <taxon>ecological metagenomes</taxon>
    </lineage>
</organism>
<dbReference type="SUPFAM" id="SSF51445">
    <property type="entry name" value="(Trans)glycosidases"/>
    <property type="match status" value="1"/>
</dbReference>
<accession>E6PF85</accession>
<dbReference type="EMBL" id="CABL01000005">
    <property type="protein sequence ID" value="CBH75121.1"/>
    <property type="molecule type" value="Genomic_DNA"/>
</dbReference>
<dbReference type="InterPro" id="IPR017853">
    <property type="entry name" value="GH"/>
</dbReference>
<comment type="caution">
    <text evidence="1">The sequence shown here is derived from an EMBL/GenBank/DDBJ whole genome shotgun (WGS) entry which is preliminary data.</text>
</comment>
<protein>
    <submittedName>
        <fullName evidence="1">Putative Beta-galactosidase</fullName>
    </submittedName>
</protein>